<feature type="region of interest" description="Disordered" evidence="5">
    <location>
        <begin position="38"/>
        <end position="78"/>
    </location>
</feature>
<evidence type="ECO:0000256" key="4">
    <source>
        <dbReference type="ARBA" id="ARBA00023136"/>
    </source>
</evidence>
<evidence type="ECO:0000313" key="8">
    <source>
        <dbReference type="EMBL" id="EPB73909.1"/>
    </source>
</evidence>
<dbReference type="InterPro" id="IPR005828">
    <property type="entry name" value="MFS_sugar_transport-like"/>
</dbReference>
<evidence type="ECO:0000259" key="7">
    <source>
        <dbReference type="PROSITE" id="PS50850"/>
    </source>
</evidence>
<dbReference type="InterPro" id="IPR036259">
    <property type="entry name" value="MFS_trans_sf"/>
</dbReference>
<dbReference type="Proteomes" id="UP000054495">
    <property type="component" value="Unassembled WGS sequence"/>
</dbReference>
<gene>
    <name evidence="8" type="ORF">ANCCEY_07019</name>
</gene>
<comment type="subcellular location">
    <subcellularLocation>
        <location evidence="1">Membrane</location>
        <topology evidence="1">Multi-pass membrane protein</topology>
    </subcellularLocation>
</comment>
<keyword evidence="2 6" id="KW-0812">Transmembrane</keyword>
<dbReference type="PROSITE" id="PS50850">
    <property type="entry name" value="MFS"/>
    <property type="match status" value="1"/>
</dbReference>
<dbReference type="GO" id="GO:0016020">
    <property type="term" value="C:membrane"/>
    <property type="evidence" value="ECO:0007669"/>
    <property type="project" value="UniProtKB-SubCell"/>
</dbReference>
<name>A0A0D6LPX1_9BILA</name>
<dbReference type="Gene3D" id="1.20.1250.20">
    <property type="entry name" value="MFS general substrate transporter like domains"/>
    <property type="match status" value="1"/>
</dbReference>
<reference evidence="8 9" key="1">
    <citation type="submission" date="2013-05" db="EMBL/GenBank/DDBJ databases">
        <title>Draft genome of the parasitic nematode Anyclostoma ceylanicum.</title>
        <authorList>
            <person name="Mitreva M."/>
        </authorList>
    </citation>
    <scope>NUCLEOTIDE SEQUENCE [LARGE SCALE GENOMIC DNA]</scope>
</reference>
<evidence type="ECO:0000256" key="1">
    <source>
        <dbReference type="ARBA" id="ARBA00004141"/>
    </source>
</evidence>
<evidence type="ECO:0000256" key="3">
    <source>
        <dbReference type="ARBA" id="ARBA00022989"/>
    </source>
</evidence>
<evidence type="ECO:0000256" key="6">
    <source>
        <dbReference type="SAM" id="Phobius"/>
    </source>
</evidence>
<feature type="transmembrane region" description="Helical" evidence="6">
    <location>
        <begin position="512"/>
        <end position="531"/>
    </location>
</feature>
<feature type="transmembrane region" description="Helical" evidence="6">
    <location>
        <begin position="356"/>
        <end position="378"/>
    </location>
</feature>
<feature type="transmembrane region" description="Helical" evidence="6">
    <location>
        <begin position="384"/>
        <end position="403"/>
    </location>
</feature>
<sequence length="614" mass="69815">MTLGESDTDLVLRAAAGTEQLTQNPLIYSDPELKFGPTTSQANVAAPSVPEMDQDVPATSDQSVHRDEAQGSGGATLKVPTNNIRLKSDLEIRHQHYQKQKQYAEQKRQRRLTDIDFEGILNIIGGCSNWQVLVYLMISVQQVPHAMFNLSVVYMMYQPDHWCKIPFFNAEVFSEANSTSYTWDDVLNSHIAFPTVKNKQRGDMDWHDQCHYYERNYVHLKNLPFSQAANYTTDNVPILRCEQWEYDKSVMEKTVVTEWNRVCDNNWSRAHVHMSYSLGYLVGGLLGGFVSDRYGRKTAIYGFGILSMIFGFLLGYSREFEIFLVVRFLLAASNEAADLAAYVLCMEITGVKYRSIVGSLLQAPWACGYAFLALIAYLTKSWTTIHMITVGLHCIALVFIHFLPESPRWLIMMNRVEDAEKIIRKACKNNKSRLPSDLGLVRHAEKRKWMKKDERPHYFHLFRAAELRVRNIMLFIIWIATALVYYGLVIALSDQSSPGRSVFDGNFFLNNAIAGAIELPTLAVCVFLLKYGRKRSQMITLMGAGSLLMAAMLAMNNKRTTMALIFMLLGKACIQGAFNILYIFTSELNPTIVRNSAVGISSMVRYFFEYSLKT</sequence>
<feature type="transmembrane region" description="Helical" evidence="6">
    <location>
        <begin position="561"/>
        <end position="584"/>
    </location>
</feature>
<feature type="transmembrane region" description="Helical" evidence="6">
    <location>
        <begin position="472"/>
        <end position="492"/>
    </location>
</feature>
<dbReference type="InterPro" id="IPR020846">
    <property type="entry name" value="MFS_dom"/>
</dbReference>
<protein>
    <submittedName>
        <fullName evidence="8">Transporter, major facilitator family protein</fullName>
    </submittedName>
</protein>
<feature type="domain" description="Major facilitator superfamily (MFS) profile" evidence="7">
    <location>
        <begin position="221"/>
        <end position="614"/>
    </location>
</feature>
<keyword evidence="3 6" id="KW-1133">Transmembrane helix</keyword>
<proteinExistence type="predicted"/>
<dbReference type="PROSITE" id="PS00216">
    <property type="entry name" value="SUGAR_TRANSPORT_1"/>
    <property type="match status" value="1"/>
</dbReference>
<dbReference type="SUPFAM" id="SSF103473">
    <property type="entry name" value="MFS general substrate transporter"/>
    <property type="match status" value="1"/>
</dbReference>
<accession>A0A0D6LPX1</accession>
<keyword evidence="9" id="KW-1185">Reference proteome</keyword>
<feature type="transmembrane region" description="Helical" evidence="6">
    <location>
        <begin position="298"/>
        <end position="316"/>
    </location>
</feature>
<dbReference type="EMBL" id="KE124965">
    <property type="protein sequence ID" value="EPB73909.1"/>
    <property type="molecule type" value="Genomic_DNA"/>
</dbReference>
<dbReference type="PANTHER" id="PTHR24064">
    <property type="entry name" value="SOLUTE CARRIER FAMILY 22 MEMBER"/>
    <property type="match status" value="1"/>
</dbReference>
<keyword evidence="4 6" id="KW-0472">Membrane</keyword>
<evidence type="ECO:0000313" key="9">
    <source>
        <dbReference type="Proteomes" id="UP000054495"/>
    </source>
</evidence>
<dbReference type="InterPro" id="IPR005829">
    <property type="entry name" value="Sugar_transporter_CS"/>
</dbReference>
<evidence type="ECO:0000256" key="5">
    <source>
        <dbReference type="SAM" id="MobiDB-lite"/>
    </source>
</evidence>
<evidence type="ECO:0000256" key="2">
    <source>
        <dbReference type="ARBA" id="ARBA00022692"/>
    </source>
</evidence>
<organism evidence="8 9">
    <name type="scientific">Ancylostoma ceylanicum</name>
    <dbReference type="NCBI Taxonomy" id="53326"/>
    <lineage>
        <taxon>Eukaryota</taxon>
        <taxon>Metazoa</taxon>
        <taxon>Ecdysozoa</taxon>
        <taxon>Nematoda</taxon>
        <taxon>Chromadorea</taxon>
        <taxon>Rhabditida</taxon>
        <taxon>Rhabditina</taxon>
        <taxon>Rhabditomorpha</taxon>
        <taxon>Strongyloidea</taxon>
        <taxon>Ancylostomatidae</taxon>
        <taxon>Ancylostomatinae</taxon>
        <taxon>Ancylostoma</taxon>
    </lineage>
</organism>
<dbReference type="GO" id="GO:0022857">
    <property type="term" value="F:transmembrane transporter activity"/>
    <property type="evidence" value="ECO:0007669"/>
    <property type="project" value="InterPro"/>
</dbReference>
<dbReference type="CDD" id="cd17317">
    <property type="entry name" value="MFS_SLC22"/>
    <property type="match status" value="1"/>
</dbReference>
<dbReference type="AlphaFoldDB" id="A0A0D6LPX1"/>
<dbReference type="Pfam" id="PF00083">
    <property type="entry name" value="Sugar_tr"/>
    <property type="match status" value="1"/>
</dbReference>